<comment type="caution">
    <text evidence="7">The sequence shown here is derived from an EMBL/GenBank/DDBJ whole genome shotgun (WGS) entry which is preliminary data.</text>
</comment>
<feature type="signal peptide" evidence="5">
    <location>
        <begin position="1"/>
        <end position="23"/>
    </location>
</feature>
<evidence type="ECO:0000313" key="8">
    <source>
        <dbReference type="Proteomes" id="UP001558613"/>
    </source>
</evidence>
<dbReference type="EMBL" id="JAYMGO010000025">
    <property type="protein sequence ID" value="KAL1247347.1"/>
    <property type="molecule type" value="Genomic_DNA"/>
</dbReference>
<keyword evidence="2" id="KW-0202">Cytokine</keyword>
<reference evidence="7 8" key="1">
    <citation type="submission" date="2023-09" db="EMBL/GenBank/DDBJ databases">
        <authorList>
            <person name="Wang M."/>
        </authorList>
    </citation>
    <scope>NUCLEOTIDE SEQUENCE [LARGE SCALE GENOMIC DNA]</scope>
    <source>
        <strain evidence="7">GT-2023</strain>
        <tissue evidence="7">Liver</tissue>
    </source>
</reference>
<proteinExistence type="predicted"/>
<feature type="domain" description="Chemokine interleukin-8-like" evidence="6">
    <location>
        <begin position="33"/>
        <end position="96"/>
    </location>
</feature>
<accession>A0ABR3L6S1</accession>
<dbReference type="Proteomes" id="UP001558613">
    <property type="component" value="Unassembled WGS sequence"/>
</dbReference>
<evidence type="ECO:0000259" key="6">
    <source>
        <dbReference type="SMART" id="SM00199"/>
    </source>
</evidence>
<evidence type="ECO:0000256" key="1">
    <source>
        <dbReference type="ARBA" id="ARBA00004613"/>
    </source>
</evidence>
<keyword evidence="8" id="KW-1185">Reference proteome</keyword>
<comment type="subcellular location">
    <subcellularLocation>
        <location evidence="1">Secreted</location>
    </subcellularLocation>
</comment>
<organism evidence="7 8">
    <name type="scientific">Cirrhinus molitorella</name>
    <name type="common">mud carp</name>
    <dbReference type="NCBI Taxonomy" id="172907"/>
    <lineage>
        <taxon>Eukaryota</taxon>
        <taxon>Metazoa</taxon>
        <taxon>Chordata</taxon>
        <taxon>Craniata</taxon>
        <taxon>Vertebrata</taxon>
        <taxon>Euteleostomi</taxon>
        <taxon>Actinopterygii</taxon>
        <taxon>Neopterygii</taxon>
        <taxon>Teleostei</taxon>
        <taxon>Ostariophysi</taxon>
        <taxon>Cypriniformes</taxon>
        <taxon>Cyprinidae</taxon>
        <taxon>Labeoninae</taxon>
        <taxon>Labeonini</taxon>
        <taxon>Cirrhinus</taxon>
    </lineage>
</organism>
<dbReference type="SMART" id="SM00199">
    <property type="entry name" value="SCY"/>
    <property type="match status" value="1"/>
</dbReference>
<keyword evidence="3" id="KW-0964">Secreted</keyword>
<protein>
    <recommendedName>
        <fullName evidence="6">Chemokine interleukin-8-like domain-containing protein</fullName>
    </recommendedName>
</protein>
<dbReference type="Pfam" id="PF00048">
    <property type="entry name" value="IL8"/>
    <property type="match status" value="1"/>
</dbReference>
<name>A0ABR3L6S1_9TELE</name>
<gene>
    <name evidence="7" type="ORF">QQF64_022723</name>
</gene>
<dbReference type="InterPro" id="IPR001811">
    <property type="entry name" value="Chemokine_IL8-like_dom"/>
</dbReference>
<evidence type="ECO:0000256" key="3">
    <source>
        <dbReference type="ARBA" id="ARBA00022525"/>
    </source>
</evidence>
<keyword evidence="4 5" id="KW-0732">Signal</keyword>
<dbReference type="PANTHER" id="PTHR12015:SF183">
    <property type="entry name" value="C-C MOTIF CHEMOKINE 3"/>
    <property type="match status" value="1"/>
</dbReference>
<dbReference type="CDD" id="cd00272">
    <property type="entry name" value="Chemokine_CC"/>
    <property type="match status" value="1"/>
</dbReference>
<feature type="chain" id="PRO_5045674392" description="Chemokine interleukin-8-like domain-containing protein" evidence="5">
    <location>
        <begin position="24"/>
        <end position="101"/>
    </location>
</feature>
<evidence type="ECO:0000256" key="2">
    <source>
        <dbReference type="ARBA" id="ARBA00022514"/>
    </source>
</evidence>
<dbReference type="SUPFAM" id="SSF54117">
    <property type="entry name" value="Interleukin 8-like chemokines"/>
    <property type="match status" value="1"/>
</dbReference>
<sequence>MKTFMKTSLLCLMLCCALQLTTSAGPFAIESAESICCFNTTKIRIPLKRLESYFWTGSSCPLKNIVLVTSPPDSTTRKLFCTDPKEKWVQRAITYLDKKHA</sequence>
<dbReference type="Gene3D" id="2.40.50.40">
    <property type="match status" value="1"/>
</dbReference>
<dbReference type="InterPro" id="IPR039809">
    <property type="entry name" value="Chemokine_b/g/d"/>
</dbReference>
<dbReference type="InterPro" id="IPR036048">
    <property type="entry name" value="Interleukin_8-like_sf"/>
</dbReference>
<evidence type="ECO:0000313" key="7">
    <source>
        <dbReference type="EMBL" id="KAL1247347.1"/>
    </source>
</evidence>
<dbReference type="PANTHER" id="PTHR12015">
    <property type="entry name" value="SMALL INDUCIBLE CYTOKINE A"/>
    <property type="match status" value="1"/>
</dbReference>
<evidence type="ECO:0000256" key="5">
    <source>
        <dbReference type="SAM" id="SignalP"/>
    </source>
</evidence>
<evidence type="ECO:0000256" key="4">
    <source>
        <dbReference type="ARBA" id="ARBA00022729"/>
    </source>
</evidence>